<gene>
    <name evidence="1" type="primary">548</name>
    <name evidence="1" type="ORF">PBI_121Q_548</name>
</gene>
<keyword evidence="2" id="KW-1185">Reference proteome</keyword>
<name>A0A097EYD0_9CAUD</name>
<proteinExistence type="predicted"/>
<dbReference type="Proteomes" id="UP000029889">
    <property type="component" value="Segment"/>
</dbReference>
<dbReference type="RefSeq" id="YP_009102135.1">
    <property type="nucleotide sequence ID" value="NC_025447.1"/>
</dbReference>
<sequence length="268" mass="30614">MRCFFMSYDYMGGNPDAPNFDHREKLKDVITQMLGAGAVEVEITDGQLEIAIDNAVSNYRAWSSASKEEAFLNMKFYDSQSVYMLPTEVEIVKKIYRYGNGYLSSGSGNSVDPFSLAFTNTYLLTSARNAGGYDLTTYDFSFQFQELVGRMFGRDIIFQFNPMTKKLIIDRDIRGTEEVLLHVYHNIPEPLLFQRQQSYPWLRDWALSEAMIMLGRNRAKFASLPGPQGTFSMDGDTLRNEGLQLQEQLKERLKRYQDGAEPLGMIIG</sequence>
<evidence type="ECO:0000313" key="2">
    <source>
        <dbReference type="Proteomes" id="UP000029889"/>
    </source>
</evidence>
<reference evidence="1 2" key="1">
    <citation type="submission" date="2014-09" db="EMBL/GenBank/DDBJ databases">
        <authorList>
            <person name="Lapin J.S."/>
            <person name="Pope W.H."/>
            <person name="Hua J."/>
            <person name="Ford M.E."/>
            <person name="Conway J.F."/>
            <person name="Hatfull G.F."/>
            <person name="Hendrix R.W."/>
        </authorList>
    </citation>
    <scope>NUCLEOTIDE SEQUENCE [LARGE SCALE GENOMIC DNA]</scope>
</reference>
<protein>
    <submittedName>
        <fullName evidence="1">Neck protein</fullName>
    </submittedName>
</protein>
<dbReference type="OrthoDB" id="7045at10239"/>
<dbReference type="KEGG" id="vg:22111588"/>
<dbReference type="EMBL" id="KM507819">
    <property type="protein sequence ID" value="AIT14438.1"/>
    <property type="molecule type" value="Genomic_DNA"/>
</dbReference>
<accession>A0A097EYD0</accession>
<dbReference type="GeneID" id="22111588"/>
<organism evidence="1 2">
    <name type="scientific">Escherichia phage 121Q</name>
    <dbReference type="NCBI Taxonomy" id="1555202"/>
    <lineage>
        <taxon>Viruses</taxon>
        <taxon>Duplodnaviria</taxon>
        <taxon>Heunggongvirae</taxon>
        <taxon>Uroviricota</taxon>
        <taxon>Caudoviricetes</taxon>
        <taxon>Asteriusvirus</taxon>
        <taxon>Asteriusvirus av121Q</taxon>
    </lineage>
</organism>
<evidence type="ECO:0000313" key="1">
    <source>
        <dbReference type="EMBL" id="AIT14438.1"/>
    </source>
</evidence>